<evidence type="ECO:0000313" key="2">
    <source>
        <dbReference type="Proteomes" id="UP000663831"/>
    </source>
</evidence>
<dbReference type="EMBL" id="CAJMWV010000914">
    <property type="protein sequence ID" value="CAE6420305.1"/>
    <property type="molecule type" value="Genomic_DNA"/>
</dbReference>
<comment type="caution">
    <text evidence="1">The sequence shown here is derived from an EMBL/GenBank/DDBJ whole genome shotgun (WGS) entry which is preliminary data.</text>
</comment>
<dbReference type="AlphaFoldDB" id="A0A8H2X9R7"/>
<organism evidence="1 2">
    <name type="scientific">Rhizoctonia solani</name>
    <dbReference type="NCBI Taxonomy" id="456999"/>
    <lineage>
        <taxon>Eukaryota</taxon>
        <taxon>Fungi</taxon>
        <taxon>Dikarya</taxon>
        <taxon>Basidiomycota</taxon>
        <taxon>Agaricomycotina</taxon>
        <taxon>Agaricomycetes</taxon>
        <taxon>Cantharellales</taxon>
        <taxon>Ceratobasidiaceae</taxon>
        <taxon>Rhizoctonia</taxon>
    </lineage>
</organism>
<gene>
    <name evidence="1" type="ORF">RDB_LOCUS32055</name>
</gene>
<protein>
    <submittedName>
        <fullName evidence="1">Uncharacterized protein</fullName>
    </submittedName>
</protein>
<dbReference type="OrthoDB" id="3217288at2759"/>
<dbReference type="Proteomes" id="UP000663831">
    <property type="component" value="Unassembled WGS sequence"/>
</dbReference>
<evidence type="ECO:0000313" key="1">
    <source>
        <dbReference type="EMBL" id="CAE6420305.1"/>
    </source>
</evidence>
<reference evidence="1" key="1">
    <citation type="submission" date="2021-01" db="EMBL/GenBank/DDBJ databases">
        <authorList>
            <person name="Kaushik A."/>
        </authorList>
    </citation>
    <scope>NUCLEOTIDE SEQUENCE</scope>
    <source>
        <strain evidence="1">AG3-1AP</strain>
    </source>
</reference>
<accession>A0A8H2X9R7</accession>
<proteinExistence type="predicted"/>
<name>A0A8H2X9R7_9AGAM</name>
<sequence>MQPGDTHEIHSGAHLSKIPDDVTHLIAQFSSFEVLASLVRCNKSLYRSCTPLLFREIRLYKPIQLVRLCRNREALQRLSETKSMFLEESLFFPYCWGDTWISAEAVQYFITAFRTATSLLRLQIFDAPAPNIVPDNLITRLRSMSSDPTLLPKLEVLIGIRSVSLRSLHENRPVKFICSYEDFDNIVIETYPSLSRNSLISSATPPTLLEQAQDLSAAEIGTFIRESKGNLLAKYDYLNFTARFPEAIKNAGDAPIPNLFTWLQEVFQEANLSSDNIKRLTITFEPSPSHLSSWEQHTIITKVSELLPTLERVQLASLLIWHRYNSVESSQDSLSLWTPEPDYFSIGWWLDALHIRPTSTKTQEEAKHIVMQLREGMCKRYPPGRIPSVNFLVKHVLSFYNYT</sequence>